<dbReference type="AlphaFoldDB" id="A0A543KIG4"/>
<accession>A0A543KIG4</accession>
<dbReference type="Proteomes" id="UP000320582">
    <property type="component" value="Unassembled WGS sequence"/>
</dbReference>
<dbReference type="RefSeq" id="WP_142083930.1">
    <property type="nucleotide sequence ID" value="NZ_VFPT01000001.1"/>
</dbReference>
<name>A0A543KIG4_9RHOB</name>
<reference evidence="2 3" key="1">
    <citation type="submission" date="2019-06" db="EMBL/GenBank/DDBJ databases">
        <title>Genomic Encyclopedia of Archaeal and Bacterial Type Strains, Phase II (KMG-II): from individual species to whole genera.</title>
        <authorList>
            <person name="Goeker M."/>
        </authorList>
    </citation>
    <scope>NUCLEOTIDE SEQUENCE [LARGE SCALE GENOMIC DNA]</scope>
    <source>
        <strain evidence="2 3">DSM 18423</strain>
    </source>
</reference>
<proteinExistence type="predicted"/>
<organism evidence="2 3">
    <name type="scientific">Roseinatronobacter monicus</name>
    <dbReference type="NCBI Taxonomy" id="393481"/>
    <lineage>
        <taxon>Bacteria</taxon>
        <taxon>Pseudomonadati</taxon>
        <taxon>Pseudomonadota</taxon>
        <taxon>Alphaproteobacteria</taxon>
        <taxon>Rhodobacterales</taxon>
        <taxon>Paracoccaceae</taxon>
        <taxon>Roseinatronobacter</taxon>
    </lineage>
</organism>
<gene>
    <name evidence="2" type="ORF">BD293_3550</name>
</gene>
<feature type="compositionally biased region" description="Polar residues" evidence="1">
    <location>
        <begin position="40"/>
        <end position="50"/>
    </location>
</feature>
<evidence type="ECO:0000313" key="2">
    <source>
        <dbReference type="EMBL" id="TQM94860.1"/>
    </source>
</evidence>
<dbReference type="EMBL" id="VFPT01000001">
    <property type="protein sequence ID" value="TQM94860.1"/>
    <property type="molecule type" value="Genomic_DNA"/>
</dbReference>
<evidence type="ECO:0000313" key="3">
    <source>
        <dbReference type="Proteomes" id="UP000320582"/>
    </source>
</evidence>
<feature type="region of interest" description="Disordered" evidence="1">
    <location>
        <begin position="1"/>
        <end position="62"/>
    </location>
</feature>
<evidence type="ECO:0000256" key="1">
    <source>
        <dbReference type="SAM" id="MobiDB-lite"/>
    </source>
</evidence>
<comment type="caution">
    <text evidence="2">The sequence shown here is derived from an EMBL/GenBank/DDBJ whole genome shotgun (WGS) entry which is preliminary data.</text>
</comment>
<keyword evidence="3" id="KW-1185">Reference proteome</keyword>
<protein>
    <submittedName>
        <fullName evidence="2">Uncharacterized protein</fullName>
    </submittedName>
</protein>
<sequence length="62" mass="6323">MPETTDALRGPSRLCRNAMPEGGQAGRIPAAQVRDVTGLSGKQVQSQTGVDLSGADAGTRQG</sequence>